<dbReference type="InterPro" id="IPR001267">
    <property type="entry name" value="Thymidine_kinase"/>
</dbReference>
<dbReference type="AlphaFoldDB" id="F3L5V9"/>
<comment type="catalytic activity">
    <reaction evidence="10">
        <text>thymidine + ATP = dTMP + ADP + H(+)</text>
        <dbReference type="Rhea" id="RHEA:19129"/>
        <dbReference type="ChEBI" id="CHEBI:15378"/>
        <dbReference type="ChEBI" id="CHEBI:17748"/>
        <dbReference type="ChEBI" id="CHEBI:30616"/>
        <dbReference type="ChEBI" id="CHEBI:63528"/>
        <dbReference type="ChEBI" id="CHEBI:456216"/>
        <dbReference type="EC" id="2.7.1.21"/>
    </reaction>
</comment>
<keyword evidence="6 10" id="KW-0418">Kinase</keyword>
<keyword evidence="5 10" id="KW-0547">Nucleotide-binding</keyword>
<keyword evidence="13" id="KW-1185">Reference proteome</keyword>
<evidence type="ECO:0000256" key="6">
    <source>
        <dbReference type="ARBA" id="ARBA00022777"/>
    </source>
</evidence>
<dbReference type="PANTHER" id="PTHR11441">
    <property type="entry name" value="THYMIDINE KINASE"/>
    <property type="match status" value="1"/>
</dbReference>
<dbReference type="GO" id="GO:0005829">
    <property type="term" value="C:cytosol"/>
    <property type="evidence" value="ECO:0007669"/>
    <property type="project" value="TreeGrafter"/>
</dbReference>
<dbReference type="OrthoDB" id="9781579at2"/>
<evidence type="ECO:0000256" key="1">
    <source>
        <dbReference type="ARBA" id="ARBA00007587"/>
    </source>
</evidence>
<dbReference type="EMBL" id="AEIG01000136">
    <property type="protein sequence ID" value="EGG28287.1"/>
    <property type="molecule type" value="Genomic_DNA"/>
</dbReference>
<evidence type="ECO:0000256" key="8">
    <source>
        <dbReference type="PIRSR" id="PIRSR035805-1"/>
    </source>
</evidence>
<gene>
    <name evidence="12" type="ORF">IMCC3088_508</name>
</gene>
<evidence type="ECO:0000313" key="13">
    <source>
        <dbReference type="Proteomes" id="UP000005615"/>
    </source>
</evidence>
<dbReference type="GO" id="GO:0004797">
    <property type="term" value="F:thymidine kinase activity"/>
    <property type="evidence" value="ECO:0007669"/>
    <property type="project" value="UniProtKB-EC"/>
</dbReference>
<evidence type="ECO:0000256" key="10">
    <source>
        <dbReference type="RuleBase" id="RU000544"/>
    </source>
</evidence>
<feature type="active site" description="Proton acceptor" evidence="8">
    <location>
        <position position="93"/>
    </location>
</feature>
<dbReference type="Gene3D" id="3.40.50.300">
    <property type="entry name" value="P-loop containing nucleotide triphosphate hydrolases"/>
    <property type="match status" value="1"/>
</dbReference>
<dbReference type="GO" id="GO:0071897">
    <property type="term" value="P:DNA biosynthetic process"/>
    <property type="evidence" value="ECO:0007669"/>
    <property type="project" value="UniProtKB-KW"/>
</dbReference>
<dbReference type="PIRSF" id="PIRSF035805">
    <property type="entry name" value="TK_cell"/>
    <property type="match status" value="1"/>
</dbReference>
<dbReference type="STRING" id="2518989.IMCC3088_508"/>
<evidence type="ECO:0000256" key="4">
    <source>
        <dbReference type="ARBA" id="ARBA00022679"/>
    </source>
</evidence>
<proteinExistence type="inferred from homology"/>
<name>F3L5V9_9GAMM</name>
<dbReference type="GO" id="GO:0005524">
    <property type="term" value="F:ATP binding"/>
    <property type="evidence" value="ECO:0007669"/>
    <property type="project" value="UniProtKB-KW"/>
</dbReference>
<dbReference type="InterPro" id="IPR027417">
    <property type="entry name" value="P-loop_NTPase"/>
</dbReference>
<dbReference type="SUPFAM" id="SSF52540">
    <property type="entry name" value="P-loop containing nucleoside triphosphate hydrolases"/>
    <property type="match status" value="1"/>
</dbReference>
<accession>F3L5V9</accession>
<evidence type="ECO:0000313" key="12">
    <source>
        <dbReference type="EMBL" id="EGG28287.1"/>
    </source>
</evidence>
<keyword evidence="4 10" id="KW-0808">Transferase</keyword>
<evidence type="ECO:0000256" key="3">
    <source>
        <dbReference type="ARBA" id="ARBA00022634"/>
    </source>
</evidence>
<evidence type="ECO:0000256" key="2">
    <source>
        <dbReference type="ARBA" id="ARBA00012118"/>
    </source>
</evidence>
<reference evidence="12 13" key="1">
    <citation type="journal article" date="2011" name="J. Bacteriol.">
        <title>Genome sequence of strain IMCC3088, a proteorhodopsin-containing marine bacterium belonging to the OM60/NOR5 clade.</title>
        <authorList>
            <person name="Jang Y."/>
            <person name="Oh H.M."/>
            <person name="Kang I."/>
            <person name="Lee K."/>
            <person name="Yang S.J."/>
            <person name="Cho J.C."/>
        </authorList>
    </citation>
    <scope>NUCLEOTIDE SEQUENCE [LARGE SCALE GENOMIC DNA]</scope>
    <source>
        <strain evidence="12 13">IMCC3088</strain>
    </source>
</reference>
<dbReference type="PANTHER" id="PTHR11441:SF0">
    <property type="entry name" value="THYMIDINE KINASE, CYTOSOLIC"/>
    <property type="match status" value="1"/>
</dbReference>
<feature type="binding site" evidence="9">
    <location>
        <position position="183"/>
    </location>
    <ligand>
        <name>substrate</name>
    </ligand>
</feature>
<dbReference type="eggNOG" id="COG1435">
    <property type="taxonomic scope" value="Bacteria"/>
</dbReference>
<dbReference type="GO" id="GO:0046104">
    <property type="term" value="P:thymidine metabolic process"/>
    <property type="evidence" value="ECO:0007669"/>
    <property type="project" value="TreeGrafter"/>
</dbReference>
<keyword evidence="3 10" id="KW-0237">DNA synthesis</keyword>
<evidence type="ECO:0000256" key="9">
    <source>
        <dbReference type="PIRSR" id="PIRSR035805-2"/>
    </source>
</evidence>
<dbReference type="NCBIfam" id="NF003300">
    <property type="entry name" value="PRK04296.1-5"/>
    <property type="match status" value="1"/>
</dbReference>
<organism evidence="12 13">
    <name type="scientific">Aequoribacter fuscus</name>
    <dbReference type="NCBI Taxonomy" id="2518989"/>
    <lineage>
        <taxon>Bacteria</taxon>
        <taxon>Pseudomonadati</taxon>
        <taxon>Pseudomonadota</taxon>
        <taxon>Gammaproteobacteria</taxon>
        <taxon>Cellvibrionales</taxon>
        <taxon>Halieaceae</taxon>
        <taxon>Aequoribacter</taxon>
    </lineage>
</organism>
<comment type="similarity">
    <text evidence="1 11">Belongs to the thymidine kinase family.</text>
</comment>
<dbReference type="EC" id="2.7.1.21" evidence="2 10"/>
<sequence length="193" mass="21369">MSKLFFRYGAMNSGKSTALLQVAHNYEERDQSVILVKPAVDTKGKTNVVSRLGVSRQVDILLGPSENLREAVAIKQTRHTDTGKPIACVLIDEAQFLTPAQVDQALEVAIYLNLPVIAYGLRTDFRTQSFPGSQRLLEVAHTLEEMKTICRCGRKAIFNARLTDSGKTKEGSQVMIDEGTVRYEAQCAECYLA</sequence>
<keyword evidence="7 10" id="KW-0067">ATP-binding</keyword>
<dbReference type="RefSeq" id="WP_009577253.1">
    <property type="nucleotide sequence ID" value="NZ_AEIG01000136.1"/>
</dbReference>
<dbReference type="Proteomes" id="UP000005615">
    <property type="component" value="Unassembled WGS sequence"/>
</dbReference>
<comment type="caution">
    <text evidence="12">The sequence shown here is derived from an EMBL/GenBank/DDBJ whole genome shotgun (WGS) entry which is preliminary data.</text>
</comment>
<evidence type="ECO:0000256" key="5">
    <source>
        <dbReference type="ARBA" id="ARBA00022741"/>
    </source>
</evidence>
<dbReference type="Gene3D" id="3.30.60.20">
    <property type="match status" value="1"/>
</dbReference>
<evidence type="ECO:0000256" key="7">
    <source>
        <dbReference type="ARBA" id="ARBA00022840"/>
    </source>
</evidence>
<protein>
    <recommendedName>
        <fullName evidence="2 10">Thymidine kinase</fullName>
        <ecNumber evidence="2 10">2.7.1.21</ecNumber>
    </recommendedName>
</protein>
<evidence type="ECO:0000256" key="11">
    <source>
        <dbReference type="RuleBase" id="RU004165"/>
    </source>
</evidence>
<dbReference type="Pfam" id="PF00265">
    <property type="entry name" value="TK"/>
    <property type="match status" value="1"/>
</dbReference>
<dbReference type="SUPFAM" id="SSF57716">
    <property type="entry name" value="Glucocorticoid receptor-like (DNA-binding domain)"/>
    <property type="match status" value="1"/>
</dbReference>